<evidence type="ECO:0000313" key="8">
    <source>
        <dbReference type="EMBL" id="MPR33395.1"/>
    </source>
</evidence>
<dbReference type="InterPro" id="IPR052162">
    <property type="entry name" value="Sensor_kinase/Photoreceptor"/>
</dbReference>
<dbReference type="GO" id="GO:0000155">
    <property type="term" value="F:phosphorelay sensor kinase activity"/>
    <property type="evidence" value="ECO:0007669"/>
    <property type="project" value="InterPro"/>
</dbReference>
<gene>
    <name evidence="8" type="ORF">GBK04_08480</name>
</gene>
<evidence type="ECO:0000256" key="2">
    <source>
        <dbReference type="ARBA" id="ARBA00012438"/>
    </source>
</evidence>
<dbReference type="Gene3D" id="1.10.287.130">
    <property type="match status" value="1"/>
</dbReference>
<dbReference type="PANTHER" id="PTHR43304">
    <property type="entry name" value="PHYTOCHROME-LIKE PROTEIN CPH1"/>
    <property type="match status" value="1"/>
</dbReference>
<accession>A0A7C9BHX3</accession>
<keyword evidence="9" id="KW-1185">Reference proteome</keyword>
<evidence type="ECO:0000313" key="9">
    <source>
        <dbReference type="Proteomes" id="UP000479293"/>
    </source>
</evidence>
<dbReference type="AlphaFoldDB" id="A0A7C9BHX3"/>
<dbReference type="RefSeq" id="WP_152758607.1">
    <property type="nucleotide sequence ID" value="NZ_WHLY01000002.1"/>
</dbReference>
<evidence type="ECO:0000256" key="3">
    <source>
        <dbReference type="ARBA" id="ARBA00022553"/>
    </source>
</evidence>
<dbReference type="Proteomes" id="UP000479293">
    <property type="component" value="Unassembled WGS sequence"/>
</dbReference>
<keyword evidence="3" id="KW-0597">Phosphoprotein</keyword>
<evidence type="ECO:0000259" key="7">
    <source>
        <dbReference type="PROSITE" id="PS50109"/>
    </source>
</evidence>
<protein>
    <recommendedName>
        <fullName evidence="2">histidine kinase</fullName>
        <ecNumber evidence="2">2.7.13.3</ecNumber>
    </recommendedName>
</protein>
<evidence type="ECO:0000256" key="6">
    <source>
        <dbReference type="SAM" id="Coils"/>
    </source>
</evidence>
<proteinExistence type="predicted"/>
<dbReference type="InterPro" id="IPR004358">
    <property type="entry name" value="Sig_transdc_His_kin-like_C"/>
</dbReference>
<dbReference type="NCBIfam" id="TIGR00229">
    <property type="entry name" value="sensory_box"/>
    <property type="match status" value="1"/>
</dbReference>
<evidence type="ECO:0000256" key="4">
    <source>
        <dbReference type="ARBA" id="ARBA00022679"/>
    </source>
</evidence>
<dbReference type="InterPro" id="IPR036097">
    <property type="entry name" value="HisK_dim/P_sf"/>
</dbReference>
<feature type="coiled-coil region" evidence="6">
    <location>
        <begin position="118"/>
        <end position="169"/>
    </location>
</feature>
<keyword evidence="6" id="KW-0175">Coiled coil</keyword>
<evidence type="ECO:0000256" key="5">
    <source>
        <dbReference type="ARBA" id="ARBA00022777"/>
    </source>
</evidence>
<keyword evidence="4" id="KW-0808">Transferase</keyword>
<sequence>MKVTHSADYIVQTMPCACLLFGDGSTIEFVNTFLCELLGYEAAELVGHKLDRILTFSSRLFYQTHFFPLLRLNGKVSEIFFMLRSKAGESIPVMTNATRDSSGKKVVNLCIFITVWERQKYESEILESKKSLQKALENNEQLKGLQAQLEEHQQKLDRQIATLIQRNQEYVQLNKVLSHDLQEPIRKIAIYLDILLKEENISGNQGIKAQFTRIQASVTRLRALTQSLQEFVSVESNEELPTIVTLDALIAKAKADAVRVTGFDDFELEVGEMLPIEARAGQMRLLFTELFKNAIQNRKVHARLRIMVGSTTVEENSYQFSKDRYRYMDYSRVEVTDNGKGFDNQYGTYVMGLFNKLDSESAGMGMGLALCKKIVSNHYGTLSTNSREGTGSTFIITLPVVQPTAL</sequence>
<dbReference type="InterPro" id="IPR000014">
    <property type="entry name" value="PAS"/>
</dbReference>
<dbReference type="PROSITE" id="PS50109">
    <property type="entry name" value="HIS_KIN"/>
    <property type="match status" value="1"/>
</dbReference>
<dbReference type="PANTHER" id="PTHR43304:SF1">
    <property type="entry name" value="PAC DOMAIN-CONTAINING PROTEIN"/>
    <property type="match status" value="1"/>
</dbReference>
<evidence type="ECO:0000256" key="1">
    <source>
        <dbReference type="ARBA" id="ARBA00000085"/>
    </source>
</evidence>
<comment type="catalytic activity">
    <reaction evidence="1">
        <text>ATP + protein L-histidine = ADP + protein N-phospho-L-histidine.</text>
        <dbReference type="EC" id="2.7.13.3"/>
    </reaction>
</comment>
<organism evidence="8 9">
    <name type="scientific">Salmonirosea aquatica</name>
    <dbReference type="NCBI Taxonomy" id="2654236"/>
    <lineage>
        <taxon>Bacteria</taxon>
        <taxon>Pseudomonadati</taxon>
        <taxon>Bacteroidota</taxon>
        <taxon>Cytophagia</taxon>
        <taxon>Cytophagales</taxon>
        <taxon>Spirosomataceae</taxon>
        <taxon>Salmonirosea</taxon>
    </lineage>
</organism>
<dbReference type="SUPFAM" id="SSF55874">
    <property type="entry name" value="ATPase domain of HSP90 chaperone/DNA topoisomerase II/histidine kinase"/>
    <property type="match status" value="1"/>
</dbReference>
<feature type="domain" description="Histidine kinase" evidence="7">
    <location>
        <begin position="176"/>
        <end position="402"/>
    </location>
</feature>
<dbReference type="InterPro" id="IPR003594">
    <property type="entry name" value="HATPase_dom"/>
</dbReference>
<dbReference type="SUPFAM" id="SSF55785">
    <property type="entry name" value="PYP-like sensor domain (PAS domain)"/>
    <property type="match status" value="1"/>
</dbReference>
<dbReference type="CDD" id="cd00130">
    <property type="entry name" value="PAS"/>
    <property type="match status" value="1"/>
</dbReference>
<dbReference type="Gene3D" id="3.30.450.20">
    <property type="entry name" value="PAS domain"/>
    <property type="match status" value="1"/>
</dbReference>
<dbReference type="EC" id="2.7.13.3" evidence="2"/>
<comment type="caution">
    <text evidence="8">The sequence shown here is derived from an EMBL/GenBank/DDBJ whole genome shotgun (WGS) entry which is preliminary data.</text>
</comment>
<keyword evidence="5" id="KW-0418">Kinase</keyword>
<dbReference type="Pfam" id="PF02518">
    <property type="entry name" value="HATPase_c"/>
    <property type="match status" value="1"/>
</dbReference>
<dbReference type="InterPro" id="IPR036890">
    <property type="entry name" value="HATPase_C_sf"/>
</dbReference>
<dbReference type="Gene3D" id="3.30.565.10">
    <property type="entry name" value="Histidine kinase-like ATPase, C-terminal domain"/>
    <property type="match status" value="1"/>
</dbReference>
<dbReference type="InterPro" id="IPR035965">
    <property type="entry name" value="PAS-like_dom_sf"/>
</dbReference>
<name>A0A7C9BHX3_9BACT</name>
<reference evidence="8 9" key="1">
    <citation type="submission" date="2019-10" db="EMBL/GenBank/DDBJ databases">
        <title>Draft Genome Sequence of Cytophagaceae sp. SJW1-29.</title>
        <authorList>
            <person name="Choi A."/>
        </authorList>
    </citation>
    <scope>NUCLEOTIDE SEQUENCE [LARGE SCALE GENOMIC DNA]</scope>
    <source>
        <strain evidence="8 9">SJW1-29</strain>
    </source>
</reference>
<dbReference type="SMART" id="SM00387">
    <property type="entry name" value="HATPase_c"/>
    <property type="match status" value="1"/>
</dbReference>
<dbReference type="PRINTS" id="PR00344">
    <property type="entry name" value="BCTRLSENSOR"/>
</dbReference>
<dbReference type="InterPro" id="IPR005467">
    <property type="entry name" value="His_kinase_dom"/>
</dbReference>
<dbReference type="SUPFAM" id="SSF47384">
    <property type="entry name" value="Homodimeric domain of signal transducing histidine kinase"/>
    <property type="match status" value="1"/>
</dbReference>
<dbReference type="EMBL" id="WHLY01000002">
    <property type="protein sequence ID" value="MPR33395.1"/>
    <property type="molecule type" value="Genomic_DNA"/>
</dbReference>